<proteinExistence type="predicted"/>
<name>A0A448WQD4_9PLAT</name>
<evidence type="ECO:0000313" key="1">
    <source>
        <dbReference type="EMBL" id="VEL17538.1"/>
    </source>
</evidence>
<accession>A0A448WQD4</accession>
<organism evidence="1 2">
    <name type="scientific">Protopolystoma xenopodis</name>
    <dbReference type="NCBI Taxonomy" id="117903"/>
    <lineage>
        <taxon>Eukaryota</taxon>
        <taxon>Metazoa</taxon>
        <taxon>Spiralia</taxon>
        <taxon>Lophotrochozoa</taxon>
        <taxon>Platyhelminthes</taxon>
        <taxon>Monogenea</taxon>
        <taxon>Polyopisthocotylea</taxon>
        <taxon>Polystomatidea</taxon>
        <taxon>Polystomatidae</taxon>
        <taxon>Protopolystoma</taxon>
    </lineage>
</organism>
<dbReference type="EMBL" id="CAAALY010033061">
    <property type="protein sequence ID" value="VEL17538.1"/>
    <property type="molecule type" value="Genomic_DNA"/>
</dbReference>
<reference evidence="1" key="1">
    <citation type="submission" date="2018-11" db="EMBL/GenBank/DDBJ databases">
        <authorList>
            <consortium name="Pathogen Informatics"/>
        </authorList>
    </citation>
    <scope>NUCLEOTIDE SEQUENCE</scope>
</reference>
<keyword evidence="2" id="KW-1185">Reference proteome</keyword>
<gene>
    <name evidence="1" type="ORF">PXEA_LOCUS10978</name>
</gene>
<comment type="caution">
    <text evidence="1">The sequence shown here is derived from an EMBL/GenBank/DDBJ whole genome shotgun (WGS) entry which is preliminary data.</text>
</comment>
<dbReference type="AlphaFoldDB" id="A0A448WQD4"/>
<protein>
    <submittedName>
        <fullName evidence="1">Uncharacterized protein</fullName>
    </submittedName>
</protein>
<sequence>IGLVPEQKEVIQALFTVRKEIKQKPSQPTHATTANKAGRLVTTEWLAGLEDGQSARIYMNPDDARPRSKMFKIAFAQFMGTVAVPLPVVGSTNRSRI</sequence>
<evidence type="ECO:0000313" key="2">
    <source>
        <dbReference type="Proteomes" id="UP000784294"/>
    </source>
</evidence>
<dbReference type="Proteomes" id="UP000784294">
    <property type="component" value="Unassembled WGS sequence"/>
</dbReference>
<feature type="non-terminal residue" evidence="1">
    <location>
        <position position="1"/>
    </location>
</feature>